<dbReference type="Proteomes" id="UP000095286">
    <property type="component" value="Unplaced"/>
</dbReference>
<evidence type="ECO:0000313" key="2">
    <source>
        <dbReference type="WBParaSite" id="RSKR_0000490100.1"/>
    </source>
</evidence>
<name>A0AC35TWS1_9BILA</name>
<sequence length="973" mass="107906">MKLIFFNVAAVLLAVALAENLNEDVKLTKIRDSSSTCEKRKYTNPRGVVSKGQEYFDVFTDRICVHTIQLAPSKKIQLNLDTFFSELSTNYITIYDGNPSDGTILANCTEENKATYLNVDIISTKNIMTIVSNAATSASTFSWHSSYLTLSENTNLSQKANSGQITSANFDTHYDNSENQINVIEADSNLVITLTFDVLQIPTDEYTLFVYDGPDRHSPKLLSLSGQKTSSPIIVTSITSVVSIYFIPLITDVKYKAWKISWNAHAGPTSTLPSANNCPPSTYDSNYGTLTSTNYPHNYLNDLNCVYLITAPVGQRVFFSLNDLSTESCCDYLKVYDGIGVFSPLVREYQGELKNQAASTHVISTSNSLYLYFATDHNTVGRGWSATYQIYEDLISTVSTVNYINGTSGTISTSDIPQNYGKNVDYSYIIRVPMYFKVNFQIKSYALSQTALTIYDGPLEQSHILGTLTGTAVSSLKYSSTFNYISLNIKGFIGNRDNIQLDLTWKTEKLTGFCGTSAFTEAKGIIASPGYDGNYPNNLNCMVKITLPENKRILVTMDSFITEQDNDYLEIYDGDSINSPLIGHYTGDLTSHLSLMSFSSYSNVVTLVFFSDLAINAQGWQLHYETIDVDATLTTYAIEGQITSKNYPKNYDVHTTEIYSIKNSYDHPITFSVNSLSLAPGSSLVFYDGIGKNGHIFGNLTGSKSTPTLLTSQNSEVLVYFVAQTTAVDKGFSFTWTTQNGDPTCPRQIYASQFGQLTSPNYPSNYTNNQDCYYYIQVPIGKRIEFDMVAFNTEPNNDYLAIFDGPDTTGTPFITNQGSIQNSSPSAQIKSSSNALTLWFHSDKANTATGFSGFYTEFDATNIIKLESSAGELTSKNYPSNYNMYAEEHYLIFSPEKQTINITLNDISLQKSYTTLSLYDGPSESYPVLASYSGHVQINLNNGTLISTQNMITVVFKSEFPISDRGFNLTWAS</sequence>
<proteinExistence type="predicted"/>
<evidence type="ECO:0000313" key="1">
    <source>
        <dbReference type="Proteomes" id="UP000095286"/>
    </source>
</evidence>
<organism evidence="1 2">
    <name type="scientific">Rhabditophanes sp. KR3021</name>
    <dbReference type="NCBI Taxonomy" id="114890"/>
    <lineage>
        <taxon>Eukaryota</taxon>
        <taxon>Metazoa</taxon>
        <taxon>Ecdysozoa</taxon>
        <taxon>Nematoda</taxon>
        <taxon>Chromadorea</taxon>
        <taxon>Rhabditida</taxon>
        <taxon>Tylenchina</taxon>
        <taxon>Panagrolaimomorpha</taxon>
        <taxon>Strongyloidoidea</taxon>
        <taxon>Alloionematidae</taxon>
        <taxon>Rhabditophanes</taxon>
    </lineage>
</organism>
<reference evidence="2" key="1">
    <citation type="submission" date="2016-11" db="UniProtKB">
        <authorList>
            <consortium name="WormBaseParasite"/>
        </authorList>
    </citation>
    <scope>IDENTIFICATION</scope>
    <source>
        <strain evidence="2">KR3021</strain>
    </source>
</reference>
<accession>A0AC35TWS1</accession>
<protein>
    <submittedName>
        <fullName evidence="2">CUBN</fullName>
    </submittedName>
</protein>
<dbReference type="WBParaSite" id="RSKR_0000490100.1">
    <property type="protein sequence ID" value="RSKR_0000490100.1"/>
    <property type="gene ID" value="RSKR_0000490100"/>
</dbReference>